<dbReference type="Pfam" id="PF00668">
    <property type="entry name" value="Condensation"/>
    <property type="match status" value="2"/>
</dbReference>
<reference evidence="6 7" key="1">
    <citation type="submission" date="2016-08" db="EMBL/GenBank/DDBJ databases">
        <authorList>
            <person name="Seilhamer J.J."/>
        </authorList>
    </citation>
    <scope>NUCLEOTIDE SEQUENCE [LARGE SCALE GENOMIC DNA]</scope>
    <source>
        <strain evidence="6 7">DX4</strain>
    </source>
</reference>
<dbReference type="InterPro" id="IPR010060">
    <property type="entry name" value="NRPS_synth"/>
</dbReference>
<keyword evidence="2" id="KW-0596">Phosphopantetheine</keyword>
<keyword evidence="4" id="KW-0472">Membrane</keyword>
<dbReference type="CDD" id="cd19531">
    <property type="entry name" value="LCL_NRPS-like"/>
    <property type="match status" value="1"/>
</dbReference>
<dbReference type="SUPFAM" id="SSF56801">
    <property type="entry name" value="Acetyl-CoA synthetase-like"/>
    <property type="match status" value="2"/>
</dbReference>
<protein>
    <recommendedName>
        <fullName evidence="5">Carrier domain-containing protein</fullName>
    </recommendedName>
</protein>
<evidence type="ECO:0000259" key="5">
    <source>
        <dbReference type="PROSITE" id="PS50075"/>
    </source>
</evidence>
<dbReference type="Pfam" id="PF00550">
    <property type="entry name" value="PP-binding"/>
    <property type="match status" value="2"/>
</dbReference>
<dbReference type="SUPFAM" id="SSF47336">
    <property type="entry name" value="ACP-like"/>
    <property type="match status" value="2"/>
</dbReference>
<feature type="domain" description="Carrier" evidence="5">
    <location>
        <begin position="568"/>
        <end position="643"/>
    </location>
</feature>
<dbReference type="EMBL" id="CP017141">
    <property type="protein sequence ID" value="AOM78750.1"/>
    <property type="molecule type" value="Genomic_DNA"/>
</dbReference>
<evidence type="ECO:0000313" key="6">
    <source>
        <dbReference type="EMBL" id="AOM78750.1"/>
    </source>
</evidence>
<dbReference type="PANTHER" id="PTHR45527:SF1">
    <property type="entry name" value="FATTY ACID SYNTHASE"/>
    <property type="match status" value="1"/>
</dbReference>
<name>A0A1D7QJE0_9SPHI</name>
<dbReference type="KEGG" id="psty:BFS30_17155"/>
<dbReference type="InterPro" id="IPR045851">
    <property type="entry name" value="AMP-bd_C_sf"/>
</dbReference>
<feature type="transmembrane region" description="Helical" evidence="4">
    <location>
        <begin position="62"/>
        <end position="81"/>
    </location>
</feature>
<dbReference type="InterPro" id="IPR006162">
    <property type="entry name" value="Ppantetheine_attach_site"/>
</dbReference>
<dbReference type="Gene3D" id="3.30.300.30">
    <property type="match status" value="2"/>
</dbReference>
<dbReference type="Gene3D" id="3.30.559.10">
    <property type="entry name" value="Chloramphenicol acetyltransferase-like domain"/>
    <property type="match status" value="2"/>
</dbReference>
<keyword evidence="7" id="KW-1185">Reference proteome</keyword>
<dbReference type="Gene3D" id="1.10.1200.10">
    <property type="entry name" value="ACP-like"/>
    <property type="match status" value="2"/>
</dbReference>
<dbReference type="GO" id="GO:0044550">
    <property type="term" value="P:secondary metabolite biosynthetic process"/>
    <property type="evidence" value="ECO:0007669"/>
    <property type="project" value="TreeGrafter"/>
</dbReference>
<dbReference type="GO" id="GO:0043041">
    <property type="term" value="P:amino acid activation for nonribosomal peptide biosynthetic process"/>
    <property type="evidence" value="ECO:0007669"/>
    <property type="project" value="TreeGrafter"/>
</dbReference>
<dbReference type="InterPro" id="IPR010071">
    <property type="entry name" value="AA_adenyl_dom"/>
</dbReference>
<dbReference type="InterPro" id="IPR020845">
    <property type="entry name" value="AMP-binding_CS"/>
</dbReference>
<dbReference type="GO" id="GO:0003824">
    <property type="term" value="F:catalytic activity"/>
    <property type="evidence" value="ECO:0007669"/>
    <property type="project" value="InterPro"/>
</dbReference>
<dbReference type="NCBIfam" id="TIGR01720">
    <property type="entry name" value="NRPS-para261"/>
    <property type="match status" value="1"/>
</dbReference>
<keyword evidence="4" id="KW-1133">Transmembrane helix</keyword>
<dbReference type="GO" id="GO:0005737">
    <property type="term" value="C:cytoplasm"/>
    <property type="evidence" value="ECO:0007669"/>
    <property type="project" value="TreeGrafter"/>
</dbReference>
<feature type="domain" description="Carrier" evidence="5">
    <location>
        <begin position="1592"/>
        <end position="1666"/>
    </location>
</feature>
<evidence type="ECO:0000313" key="7">
    <source>
        <dbReference type="Proteomes" id="UP000094313"/>
    </source>
</evidence>
<dbReference type="Pfam" id="PF00501">
    <property type="entry name" value="AMP-binding"/>
    <property type="match status" value="2"/>
</dbReference>
<keyword evidence="3" id="KW-0597">Phosphoprotein</keyword>
<dbReference type="InterPro" id="IPR023213">
    <property type="entry name" value="CAT-like_dom_sf"/>
</dbReference>
<evidence type="ECO:0000256" key="3">
    <source>
        <dbReference type="ARBA" id="ARBA00022553"/>
    </source>
</evidence>
<accession>A0A1D7QJE0</accession>
<dbReference type="PROSITE" id="PS00455">
    <property type="entry name" value="AMP_BINDING"/>
    <property type="match status" value="2"/>
</dbReference>
<sequence length="2116" mass="240274">MLQRCAELKSVGVTFIEDSVKEDFLSYHQLYEEALKVLAIFQEKGIEPGHELVLQLEDNKTFIIVFWACILGGIIPVPLSIGQKDDHKKKLFQVWSVLNHPFIISGDQVLQKLNAFALADGSDELFLQIKSKWIAVTDIWSSSSSGRIFEAKEDDIAFLQFSSGSTGHPKGVILTHQNLLENIEAISKASAYSASDSMLSWMPLTHDMGMIGFHINPLFMQINQYLIPTDMFVRRPSLWLDKATKYEVSILCSPNFGYKYVLKHCSGLEINNWNLQAVRLIYNGAEPISEKLCRDFSDFLAVYGLRRNRIRPVYGLAEATLAVSISDLEDEVITCYLDRDKLKTGDKITIIKSSDHRAIPIVNVGKAISGFGLSITDHDGLPVKEQVVGEVHIKGGSVTTGYYNNTYETNKVVMPDGWFNTGDLGFMMNGSLYITGRSKDVIFINGQNYYPHDIEDVAHSVEGVELNKIAIAGFFNYQAQKNEVVGFIFHRGSLNKFVPLCKEVKAYINSKTGIELDALIPVKDIPRTTSGKLQRFRLVELYQQGEYKETETALNLLLDGEDGQRIIPAETEIEHRLLLIWRSLLDRVDFGIAHDFFEIGGSSLRAAEIGMQVYKEFNVELPFDIIYRERTIKALAVVIASSVVKEYQAIPVSPVYHSYPVSPAQRRLYFAWAMDKNSLAYNLPSAFRLANKPDVKRMEAAIRQLITRHDSLRMTFLFIDEPEFKINEQIDFILKVRESKKEEKTEELLKDFVRPFDLTSGPLFRIELLKLSTGYLLLTDFHHIISDGLSVYKFLDELFHLYQDHQLERLPIGYKDYALREFESKNDEQGAIPEKYWLDHLSGEIPVLQMATDFPRPMIFDAHGGKIKFQLDGSVVLALRKLALANESTLHVLLLAMYRILLFKYSGQQELIVGIPVSGRDHPDLRNLQGMFVNNLALKGPLLSGKSFRDYLISVRDSTNAGLNHRNYSFDRLINKIQATQNASRNPLFDTMFLFQEINLQKIGGGVELTDTYFFDPEISKFDISMEIHDLAENEITCFLEYSKSLFKKETILRIASHFRNLISEILQDPLKQVTALQMISTEEQQKSRNNDYFYREGLPEGENIWSLIEAQISAKPDQVAIVDHQCKVTYAALNDGINRLVSELKQQGFRANDIIGIQLPRSSEFVISLLAVMKAGGVFLLIDPELPEERIKYLLSNSKARFLIDKLHGLVVNKPIYSENLTAAENLAYILYTSGTTGNPKGVMIAHDSLFNYITWAAETYVGEEKLDFALFTSVSFDLTLTSIFVPLVTGNQMIIYQEGEAAGLIEKIINDNMAGVVKLTPSHLRILRELPFQESLMNAKLKKIIVGGEAFDSQLASDIFHKFKGNVELFNEYGPTEATVGCMIHRYNPKEQYLSVPIGVPIPNTQLYVLDPYLMPVPEGVIGELYISGKGLAQGYLFNEQLTNEKFIPSPFVSNVLMYKTGDLVKSINGRYLEYISRTDSQFKINGYRIEPAEIEFHLSAHEDISDVVVALINNDAGKILSAFFVYRNIDLPVEASVLRNFLSARLPHYMLPARFISLETIPLTKNGKVDYLALQYVGNQEQVLRVKHEAKTPIERSTLEVWEKVLRQNDLSIRDNFFEAGGDSIKAVQIASRLLEKGIKVEVKKILTYQTIEEISRHSEQVEVAVRQNHKNNIDMAEGFSPIAAWFFSHQFKKAEFFNQSVVLKFKLEVNIGLLEQAFQKLIAHHDALRLNYNTKRKLLFINEKHLSHSFSVTQLTGPELLPDLKCSFNLESSLLLKAAVFSNDQASDFLFITAHHLITDGVSWRILLEDLFTAYMQLSAQQSIALPAKTAVFIDWDKIRRIKKYQWQEEYWKKQESQNFSIPLDFETVNWTVGNKGKVYGLLSQDKTDFLTGKANKPYRTDAQILLLTALALALKDWTGSERPVIEMENHGRNLEFADVSRTIGWFTAIYPLLLRVGDLGIGSQIKNIKEQVKAVPDDGVGYGVLKYTTDHGQNNSIAEVRFNYLGHFDSEFNNDLFSYTGIYDTEDVAAENQLTAKLDLNMMVIGGQLQLEIAFNKEAHKMSTMTTLLNSFIQHLNMILDHVRNEDDIHFSPSDFDSVEIDQNELDSLFD</sequence>
<dbReference type="SUPFAM" id="SSF52777">
    <property type="entry name" value="CoA-dependent acyltransferases"/>
    <property type="match status" value="4"/>
</dbReference>
<evidence type="ECO:0000256" key="1">
    <source>
        <dbReference type="ARBA" id="ARBA00001957"/>
    </source>
</evidence>
<dbReference type="PANTHER" id="PTHR45527">
    <property type="entry name" value="NONRIBOSOMAL PEPTIDE SYNTHETASE"/>
    <property type="match status" value="1"/>
</dbReference>
<dbReference type="Gene3D" id="2.30.38.10">
    <property type="entry name" value="Luciferase, Domain 3"/>
    <property type="match status" value="1"/>
</dbReference>
<gene>
    <name evidence="6" type="ORF">BFS30_17155</name>
</gene>
<dbReference type="Gene3D" id="3.40.50.980">
    <property type="match status" value="2"/>
</dbReference>
<organism evidence="6 7">
    <name type="scientific">Pedobacter steynii</name>
    <dbReference type="NCBI Taxonomy" id="430522"/>
    <lineage>
        <taxon>Bacteria</taxon>
        <taxon>Pseudomonadati</taxon>
        <taxon>Bacteroidota</taxon>
        <taxon>Sphingobacteriia</taxon>
        <taxon>Sphingobacteriales</taxon>
        <taxon>Sphingobacteriaceae</taxon>
        <taxon>Pedobacter</taxon>
    </lineage>
</organism>
<dbReference type="PROSITE" id="PS50075">
    <property type="entry name" value="CARRIER"/>
    <property type="match status" value="2"/>
</dbReference>
<dbReference type="InterPro" id="IPR009081">
    <property type="entry name" value="PP-bd_ACP"/>
</dbReference>
<proteinExistence type="predicted"/>
<dbReference type="InterPro" id="IPR036736">
    <property type="entry name" value="ACP-like_sf"/>
</dbReference>
<dbReference type="GO" id="GO:0031177">
    <property type="term" value="F:phosphopantetheine binding"/>
    <property type="evidence" value="ECO:0007669"/>
    <property type="project" value="TreeGrafter"/>
</dbReference>
<dbReference type="PROSITE" id="PS00012">
    <property type="entry name" value="PHOSPHOPANTETHEINE"/>
    <property type="match status" value="2"/>
</dbReference>
<dbReference type="InterPro" id="IPR042099">
    <property type="entry name" value="ANL_N_sf"/>
</dbReference>
<dbReference type="CDD" id="cd05930">
    <property type="entry name" value="A_NRPS"/>
    <property type="match status" value="1"/>
</dbReference>
<dbReference type="Proteomes" id="UP000094313">
    <property type="component" value="Chromosome"/>
</dbReference>
<evidence type="ECO:0000256" key="4">
    <source>
        <dbReference type="SAM" id="Phobius"/>
    </source>
</evidence>
<dbReference type="Gene3D" id="3.40.50.12780">
    <property type="entry name" value="N-terminal domain of ligase-like"/>
    <property type="match status" value="1"/>
</dbReference>
<comment type="cofactor">
    <cofactor evidence="1">
        <name>pantetheine 4'-phosphate</name>
        <dbReference type="ChEBI" id="CHEBI:47942"/>
    </cofactor>
</comment>
<evidence type="ECO:0000256" key="2">
    <source>
        <dbReference type="ARBA" id="ARBA00022450"/>
    </source>
</evidence>
<dbReference type="InterPro" id="IPR001242">
    <property type="entry name" value="Condensation_dom"/>
</dbReference>
<dbReference type="Gene3D" id="3.30.559.30">
    <property type="entry name" value="Nonribosomal peptide synthetase, condensation domain"/>
    <property type="match status" value="2"/>
</dbReference>
<dbReference type="NCBIfam" id="TIGR01733">
    <property type="entry name" value="AA-adenyl-dom"/>
    <property type="match status" value="1"/>
</dbReference>
<dbReference type="InterPro" id="IPR000873">
    <property type="entry name" value="AMP-dep_synth/lig_dom"/>
</dbReference>
<keyword evidence="4" id="KW-0812">Transmembrane</keyword>